<sequence>MYTFSYTFDQLRIFKVVSYTKNFNKAAKILYISQPTLVKNIKLLESSIQLKLFHQTNNKISLTKNGKHFLKYVRRILLLCEESKKIIRQIKKKNINKRKIKIGISSLIWLYLFPDSFPNFDITKNHIYPLIYLSKSSLLIKKIRNQNLEIGIFNPHPALKVEKNLKVEKFLKNEFNLIVPVFYNRKLKLINQNDLYSLNFIELESNLKFKKFLKLIFHINNINLKLFKVIFTVNNVRSLKTAVKIGLGITILPYISINEERQFRILRIKNMKITRSLAILTHTTPQKSKPFLLFHKYFNR</sequence>
<feature type="domain" description="HTH lysR-type" evidence="7">
    <location>
        <begin position="6"/>
        <end position="63"/>
    </location>
</feature>
<organism evidence="8">
    <name type="scientific">Astrosyne radiata</name>
    <dbReference type="NCBI Taxonomy" id="1158023"/>
    <lineage>
        <taxon>Eukaryota</taxon>
        <taxon>Sar</taxon>
        <taxon>Stramenopiles</taxon>
        <taxon>Ochrophyta</taxon>
        <taxon>Bacillariophyta</taxon>
        <taxon>Fragilariophyceae</taxon>
        <taxon>Fragilariophycidae</taxon>
        <taxon>Cyclophorales</taxon>
        <taxon>Cyclophoraceae</taxon>
        <taxon>Astrosyne</taxon>
    </lineage>
</organism>
<dbReference type="PANTHER" id="PTHR30126:SF39">
    <property type="entry name" value="HTH-TYPE TRANSCRIPTIONAL REGULATOR CYSL"/>
    <property type="match status" value="1"/>
</dbReference>
<protein>
    <recommendedName>
        <fullName evidence="3">Probable RuBisCO transcriptional regulator</fullName>
    </recommendedName>
</protein>
<dbReference type="Gene3D" id="3.40.190.290">
    <property type="match status" value="1"/>
</dbReference>
<keyword evidence="8" id="KW-0934">Plastid</keyword>
<evidence type="ECO:0000256" key="5">
    <source>
        <dbReference type="ARBA" id="ARBA00023125"/>
    </source>
</evidence>
<evidence type="ECO:0000313" key="8">
    <source>
        <dbReference type="EMBL" id="AWT40387.1"/>
    </source>
</evidence>
<evidence type="ECO:0000256" key="2">
    <source>
        <dbReference type="ARBA" id="ARBA00009437"/>
    </source>
</evidence>
<dbReference type="GeneID" id="36960318"/>
<reference evidence="8" key="1">
    <citation type="journal article" date="2018" name="Adv. Bot. Res.">
        <title>Evolution of the Plastid Genomes in Diatoms.</title>
        <authorList>
            <person name="Yu M."/>
            <person name="Ashworth M.P."/>
            <person name="Hajrah N.H."/>
            <person name="Khiyami M.A."/>
            <person name="Sabir M.J."/>
            <person name="Alhebshi A.M."/>
            <person name="Al-Malki A.L."/>
            <person name="Sabir J.S.M."/>
            <person name="Theriot E.C."/>
            <person name="Jansen R.K."/>
        </authorList>
    </citation>
    <scope>NUCLEOTIDE SEQUENCE</scope>
</reference>
<dbReference type="InterPro" id="IPR036390">
    <property type="entry name" value="WH_DNA-bd_sf"/>
</dbReference>
<name>A0A2U9NTC6_9STRA</name>
<evidence type="ECO:0000256" key="6">
    <source>
        <dbReference type="ARBA" id="ARBA00023163"/>
    </source>
</evidence>
<evidence type="ECO:0000256" key="4">
    <source>
        <dbReference type="ARBA" id="ARBA00023015"/>
    </source>
</evidence>
<dbReference type="RefSeq" id="YP_009497674.1">
    <property type="nucleotide sequence ID" value="NC_038008.1"/>
</dbReference>
<keyword evidence="8" id="KW-0150">Chloroplast</keyword>
<evidence type="ECO:0000256" key="1">
    <source>
        <dbReference type="ARBA" id="ARBA00003782"/>
    </source>
</evidence>
<evidence type="ECO:0000259" key="7">
    <source>
        <dbReference type="PROSITE" id="PS50931"/>
    </source>
</evidence>
<dbReference type="RefSeq" id="YP_009497625.1">
    <property type="nucleotide sequence ID" value="NC_038008.1"/>
</dbReference>
<dbReference type="InterPro" id="IPR000847">
    <property type="entry name" value="LysR_HTH_N"/>
</dbReference>
<dbReference type="GO" id="GO:0003700">
    <property type="term" value="F:DNA-binding transcription factor activity"/>
    <property type="evidence" value="ECO:0007669"/>
    <property type="project" value="InterPro"/>
</dbReference>
<comment type="function">
    <text evidence="1">Trans-acting transcriptional regulator of RuBisCO genes (rbcL and rbcS) expression.</text>
</comment>
<dbReference type="Gene3D" id="1.10.10.10">
    <property type="entry name" value="Winged helix-like DNA-binding domain superfamily/Winged helix DNA-binding domain"/>
    <property type="match status" value="1"/>
</dbReference>
<dbReference type="EMBL" id="MG755807">
    <property type="protein sequence ID" value="AWT40387.1"/>
    <property type="molecule type" value="Genomic_DNA"/>
</dbReference>
<dbReference type="PROSITE" id="PS50931">
    <property type="entry name" value="HTH_LYSR"/>
    <property type="match status" value="1"/>
</dbReference>
<accession>A0A2U9NTC6</accession>
<keyword evidence="5" id="KW-0238">DNA-binding</keyword>
<dbReference type="GeneID" id="36960265"/>
<geneLocation type="chloroplast" evidence="8"/>
<dbReference type="InterPro" id="IPR005119">
    <property type="entry name" value="LysR_subst-bd"/>
</dbReference>
<keyword evidence="4" id="KW-0805">Transcription regulation</keyword>
<keyword evidence="6" id="KW-0804">Transcription</keyword>
<dbReference type="SUPFAM" id="SSF46785">
    <property type="entry name" value="Winged helix' DNA-binding domain"/>
    <property type="match status" value="1"/>
</dbReference>
<evidence type="ECO:0000256" key="3">
    <source>
        <dbReference type="ARBA" id="ARBA00018907"/>
    </source>
</evidence>
<dbReference type="SUPFAM" id="SSF53850">
    <property type="entry name" value="Periplasmic binding protein-like II"/>
    <property type="match status" value="1"/>
</dbReference>
<dbReference type="Pfam" id="PF03466">
    <property type="entry name" value="LysR_substrate"/>
    <property type="match status" value="1"/>
</dbReference>
<dbReference type="EMBL" id="MG755807">
    <property type="protein sequence ID" value="AWT40338.1"/>
    <property type="molecule type" value="Genomic_DNA"/>
</dbReference>
<dbReference type="AlphaFoldDB" id="A0A2U9NTC6"/>
<dbReference type="Pfam" id="PF00126">
    <property type="entry name" value="HTH_1"/>
    <property type="match status" value="1"/>
</dbReference>
<gene>
    <name evidence="8" type="primary">rbcR</name>
</gene>
<comment type="similarity">
    <text evidence="2">Belongs to the LysR transcriptional regulatory family.</text>
</comment>
<dbReference type="InterPro" id="IPR036388">
    <property type="entry name" value="WH-like_DNA-bd_sf"/>
</dbReference>
<dbReference type="PANTHER" id="PTHR30126">
    <property type="entry name" value="HTH-TYPE TRANSCRIPTIONAL REGULATOR"/>
    <property type="match status" value="1"/>
</dbReference>
<proteinExistence type="inferred from homology"/>
<dbReference type="GO" id="GO:0000976">
    <property type="term" value="F:transcription cis-regulatory region binding"/>
    <property type="evidence" value="ECO:0007669"/>
    <property type="project" value="TreeGrafter"/>
</dbReference>